<gene>
    <name evidence="2" type="ORF">OKA104_LOCUS51566</name>
</gene>
<dbReference type="InterPro" id="IPR052566">
    <property type="entry name" value="Non-lysos_glucosylceramidase"/>
</dbReference>
<proteinExistence type="predicted"/>
<evidence type="ECO:0000313" key="2">
    <source>
        <dbReference type="EMBL" id="CAF4404159.1"/>
    </source>
</evidence>
<comment type="caution">
    <text evidence="2">The sequence shown here is derived from an EMBL/GenBank/DDBJ whole genome shotgun (WGS) entry which is preliminary data.</text>
</comment>
<dbReference type="GO" id="GO:0008422">
    <property type="term" value="F:beta-glucosidase activity"/>
    <property type="evidence" value="ECO:0007669"/>
    <property type="project" value="TreeGrafter"/>
</dbReference>
<name>A0A820PJP9_9BILA</name>
<dbReference type="AlphaFoldDB" id="A0A820PJP9"/>
<evidence type="ECO:0000259" key="1">
    <source>
        <dbReference type="Pfam" id="PF12215"/>
    </source>
</evidence>
<accession>A0A820PJP9</accession>
<sequence length="149" mass="16237">VQVCIKGFNPFIPTDAESSGIPIAVLYYEVTNTTNEILDVSICGSMRNFVGQDGSKYFIAGNGDYVPTGAKNNTNIYREDLAGKLKGIYMNSTNVDPNDPAWGTIALTTLVDSSNTTNVTIQHEPQEYPFDQKNTPVLIPNSIVRVTAE</sequence>
<dbReference type="EMBL" id="CAJOAY010028214">
    <property type="protein sequence ID" value="CAF4404159.1"/>
    <property type="molecule type" value="Genomic_DNA"/>
</dbReference>
<dbReference type="Pfam" id="PF12215">
    <property type="entry name" value="Glyco_hydr_116N"/>
    <property type="match status" value="1"/>
</dbReference>
<reference evidence="2" key="1">
    <citation type="submission" date="2021-02" db="EMBL/GenBank/DDBJ databases">
        <authorList>
            <person name="Nowell W R."/>
        </authorList>
    </citation>
    <scope>NUCLEOTIDE SEQUENCE</scope>
</reference>
<evidence type="ECO:0000313" key="3">
    <source>
        <dbReference type="Proteomes" id="UP000663881"/>
    </source>
</evidence>
<dbReference type="Proteomes" id="UP000663881">
    <property type="component" value="Unassembled WGS sequence"/>
</dbReference>
<dbReference type="PANTHER" id="PTHR12654">
    <property type="entry name" value="BILE ACID BETA-GLUCOSIDASE-RELATED"/>
    <property type="match status" value="1"/>
</dbReference>
<feature type="non-terminal residue" evidence="2">
    <location>
        <position position="1"/>
    </location>
</feature>
<feature type="domain" description="Glycosyl-hydrolase family 116 N-terminal" evidence="1">
    <location>
        <begin position="1"/>
        <end position="121"/>
    </location>
</feature>
<dbReference type="InterPro" id="IPR024462">
    <property type="entry name" value="GH116_N"/>
</dbReference>
<dbReference type="PANTHER" id="PTHR12654:SF0">
    <property type="entry name" value="NON-LYSOSOMAL GLUCOSYLCERAMIDASE"/>
    <property type="match status" value="1"/>
</dbReference>
<organism evidence="2 3">
    <name type="scientific">Adineta steineri</name>
    <dbReference type="NCBI Taxonomy" id="433720"/>
    <lineage>
        <taxon>Eukaryota</taxon>
        <taxon>Metazoa</taxon>
        <taxon>Spiralia</taxon>
        <taxon>Gnathifera</taxon>
        <taxon>Rotifera</taxon>
        <taxon>Eurotatoria</taxon>
        <taxon>Bdelloidea</taxon>
        <taxon>Adinetida</taxon>
        <taxon>Adinetidae</taxon>
        <taxon>Adineta</taxon>
    </lineage>
</organism>
<protein>
    <recommendedName>
        <fullName evidence="1">Glycosyl-hydrolase family 116 N-terminal domain-containing protein</fullName>
    </recommendedName>
</protein>